<dbReference type="PROSITE" id="PS51257">
    <property type="entry name" value="PROKAR_LIPOPROTEIN"/>
    <property type="match status" value="1"/>
</dbReference>
<keyword evidence="4" id="KW-1185">Reference proteome</keyword>
<feature type="chain" id="PRO_5021011949" description="Lipoprotein" evidence="2">
    <location>
        <begin position="21"/>
        <end position="110"/>
    </location>
</feature>
<dbReference type="OrthoDB" id="9925002at2"/>
<dbReference type="AlphaFoldDB" id="A0A4R5QC53"/>
<feature type="compositionally biased region" description="Low complexity" evidence="1">
    <location>
        <begin position="51"/>
        <end position="63"/>
    </location>
</feature>
<feature type="signal peptide" evidence="2">
    <location>
        <begin position="1"/>
        <end position="20"/>
    </location>
</feature>
<protein>
    <recommendedName>
        <fullName evidence="5">Lipoprotein</fullName>
    </recommendedName>
</protein>
<proteinExistence type="predicted"/>
<evidence type="ECO:0000313" key="3">
    <source>
        <dbReference type="EMBL" id="TDH60674.1"/>
    </source>
</evidence>
<reference evidence="3 4" key="1">
    <citation type="journal article" date="2016" name="J. Microbiol.">
        <title>Dankookia rubra gen. nov., sp. nov., an alphaproteobacterium isolated from sediment of a shallow stream.</title>
        <authorList>
            <person name="Kim W.H."/>
            <person name="Kim D.H."/>
            <person name="Kang K."/>
            <person name="Ahn T.Y."/>
        </authorList>
    </citation>
    <scope>NUCLEOTIDE SEQUENCE [LARGE SCALE GENOMIC DNA]</scope>
    <source>
        <strain evidence="3 4">JCM30602</strain>
    </source>
</reference>
<accession>A0A4R5QC53</accession>
<feature type="region of interest" description="Disordered" evidence="1">
    <location>
        <begin position="24"/>
        <end position="110"/>
    </location>
</feature>
<sequence>MRIHTLTLALAAGLALAACADVKTTSGPPIAGTSTGPGAAPLQQQARDTMGANSANASGGTATFTGTRSAGDTGSKPTIDYTGTAPSGGAGSPTPVPLPTGGRREGNKGG</sequence>
<evidence type="ECO:0000256" key="2">
    <source>
        <dbReference type="SAM" id="SignalP"/>
    </source>
</evidence>
<evidence type="ECO:0008006" key="5">
    <source>
        <dbReference type="Google" id="ProtNLM"/>
    </source>
</evidence>
<name>A0A4R5QC53_9PROT</name>
<organism evidence="3 4">
    <name type="scientific">Dankookia rubra</name>
    <dbReference type="NCBI Taxonomy" id="1442381"/>
    <lineage>
        <taxon>Bacteria</taxon>
        <taxon>Pseudomonadati</taxon>
        <taxon>Pseudomonadota</taxon>
        <taxon>Alphaproteobacteria</taxon>
        <taxon>Acetobacterales</taxon>
        <taxon>Roseomonadaceae</taxon>
        <taxon>Dankookia</taxon>
    </lineage>
</organism>
<evidence type="ECO:0000313" key="4">
    <source>
        <dbReference type="Proteomes" id="UP000295096"/>
    </source>
</evidence>
<dbReference type="RefSeq" id="WP_133290514.1">
    <property type="nucleotide sequence ID" value="NZ_SMSJ01000033.1"/>
</dbReference>
<feature type="compositionally biased region" description="Polar residues" evidence="1">
    <location>
        <begin position="24"/>
        <end position="47"/>
    </location>
</feature>
<feature type="compositionally biased region" description="Polar residues" evidence="1">
    <location>
        <begin position="64"/>
        <end position="76"/>
    </location>
</feature>
<keyword evidence="2" id="KW-0732">Signal</keyword>
<gene>
    <name evidence="3" type="ORF">E2C06_20685</name>
</gene>
<comment type="caution">
    <text evidence="3">The sequence shown here is derived from an EMBL/GenBank/DDBJ whole genome shotgun (WGS) entry which is preliminary data.</text>
</comment>
<dbReference type="EMBL" id="SMSJ01000033">
    <property type="protein sequence ID" value="TDH60674.1"/>
    <property type="molecule type" value="Genomic_DNA"/>
</dbReference>
<evidence type="ECO:0000256" key="1">
    <source>
        <dbReference type="SAM" id="MobiDB-lite"/>
    </source>
</evidence>
<dbReference type="Proteomes" id="UP000295096">
    <property type="component" value="Unassembled WGS sequence"/>
</dbReference>